<dbReference type="Proteomes" id="UP000288024">
    <property type="component" value="Unassembled WGS sequence"/>
</dbReference>
<keyword evidence="1" id="KW-0472">Membrane</keyword>
<name>A0A437K3A1_9BACI</name>
<dbReference type="AlphaFoldDB" id="A0A437K3A1"/>
<reference evidence="2 3" key="1">
    <citation type="submission" date="2019-01" db="EMBL/GenBank/DDBJ databases">
        <title>Bacillus sp. M5HDSG1-1, whole genome shotgun sequence.</title>
        <authorList>
            <person name="Tuo L."/>
        </authorList>
    </citation>
    <scope>NUCLEOTIDE SEQUENCE [LARGE SCALE GENOMIC DNA]</scope>
    <source>
        <strain evidence="2 3">M5HDSG1-1</strain>
    </source>
</reference>
<proteinExistence type="predicted"/>
<dbReference type="RefSeq" id="WP_127742612.1">
    <property type="nucleotide sequence ID" value="NZ_JAMAVA010000019.1"/>
</dbReference>
<evidence type="ECO:0000313" key="3">
    <source>
        <dbReference type="Proteomes" id="UP000288024"/>
    </source>
</evidence>
<sequence length="104" mass="12145">MNKKKIIVSSLLILIIAFSSYLYIALHNPKPTGYYMEDDDGTFFFNDREYLYITSSVEAEIGEKLGLVVYESDYKDKTSNFDVFNWLSVNDEAFRLKEMTKKTI</sequence>
<evidence type="ECO:0000313" key="2">
    <source>
        <dbReference type="EMBL" id="RVT56665.1"/>
    </source>
</evidence>
<keyword evidence="3" id="KW-1185">Reference proteome</keyword>
<accession>A0A437K3A1</accession>
<organism evidence="2 3">
    <name type="scientific">Niallia taxi</name>
    <dbReference type="NCBI Taxonomy" id="2499688"/>
    <lineage>
        <taxon>Bacteria</taxon>
        <taxon>Bacillati</taxon>
        <taxon>Bacillota</taxon>
        <taxon>Bacilli</taxon>
        <taxon>Bacillales</taxon>
        <taxon>Bacillaceae</taxon>
        <taxon>Niallia</taxon>
    </lineage>
</organism>
<comment type="caution">
    <text evidence="2">The sequence shown here is derived from an EMBL/GenBank/DDBJ whole genome shotgun (WGS) entry which is preliminary data.</text>
</comment>
<gene>
    <name evidence="2" type="ORF">EM808_26710</name>
</gene>
<dbReference type="EMBL" id="RZTZ01000023">
    <property type="protein sequence ID" value="RVT56665.1"/>
    <property type="molecule type" value="Genomic_DNA"/>
</dbReference>
<keyword evidence="1" id="KW-0812">Transmembrane</keyword>
<dbReference type="GeneID" id="87620105"/>
<protein>
    <submittedName>
        <fullName evidence="2">Uncharacterized protein</fullName>
    </submittedName>
</protein>
<feature type="transmembrane region" description="Helical" evidence="1">
    <location>
        <begin position="6"/>
        <end position="26"/>
    </location>
</feature>
<keyword evidence="1" id="KW-1133">Transmembrane helix</keyword>
<evidence type="ECO:0000256" key="1">
    <source>
        <dbReference type="SAM" id="Phobius"/>
    </source>
</evidence>